<dbReference type="SUPFAM" id="SSF56672">
    <property type="entry name" value="DNA/RNA polymerases"/>
    <property type="match status" value="1"/>
</dbReference>
<keyword evidence="5" id="KW-1185">Reference proteome</keyword>
<dbReference type="InterPro" id="IPR043502">
    <property type="entry name" value="DNA/RNA_pol_sf"/>
</dbReference>
<dbReference type="Pfam" id="PF00078">
    <property type="entry name" value="RVT_1"/>
    <property type="match status" value="1"/>
</dbReference>
<organism evidence="4 5">
    <name type="scientific">Paramuricea clavata</name>
    <name type="common">Red gorgonian</name>
    <name type="synonym">Violescent sea-whip</name>
    <dbReference type="NCBI Taxonomy" id="317549"/>
    <lineage>
        <taxon>Eukaryota</taxon>
        <taxon>Metazoa</taxon>
        <taxon>Cnidaria</taxon>
        <taxon>Anthozoa</taxon>
        <taxon>Octocorallia</taxon>
        <taxon>Malacalcyonacea</taxon>
        <taxon>Plexauridae</taxon>
        <taxon>Paramuricea</taxon>
    </lineage>
</organism>
<reference evidence="4" key="1">
    <citation type="submission" date="2020-04" db="EMBL/GenBank/DDBJ databases">
        <authorList>
            <person name="Alioto T."/>
            <person name="Alioto T."/>
            <person name="Gomez Garrido J."/>
        </authorList>
    </citation>
    <scope>NUCLEOTIDE SEQUENCE</scope>
    <source>
        <strain evidence="4">A484AB</strain>
    </source>
</reference>
<dbReference type="CDD" id="cd01650">
    <property type="entry name" value="RT_nLTR_like"/>
    <property type="match status" value="1"/>
</dbReference>
<evidence type="ECO:0000256" key="1">
    <source>
        <dbReference type="ARBA" id="ARBA00022723"/>
    </source>
</evidence>
<proteinExistence type="predicted"/>
<dbReference type="PROSITE" id="PS50808">
    <property type="entry name" value="ZF_BED"/>
    <property type="match status" value="1"/>
</dbReference>
<keyword evidence="4" id="KW-0695">RNA-directed DNA polymerase</keyword>
<keyword evidence="1" id="KW-0479">Metal-binding</keyword>
<name>A0A6S7J9C4_PARCT</name>
<dbReference type="PANTHER" id="PTHR19446">
    <property type="entry name" value="REVERSE TRANSCRIPTASES"/>
    <property type="match status" value="1"/>
</dbReference>
<evidence type="ECO:0000256" key="2">
    <source>
        <dbReference type="ARBA" id="ARBA00022771"/>
    </source>
</evidence>
<keyword evidence="3" id="KW-0862">Zinc</keyword>
<dbReference type="EMBL" id="CACRXK020014359">
    <property type="protein sequence ID" value="CAB4026701.1"/>
    <property type="molecule type" value="Genomic_DNA"/>
</dbReference>
<dbReference type="InterPro" id="IPR000477">
    <property type="entry name" value="RT_dom"/>
</dbReference>
<sequence length="558" mass="62190">MADSDLHIADEVLNEGQGLEGVNTIGKKGEEEEHPWPYLKSMFRYNGRVGRENKSIKFICCLCSPLVREISAFISSPSNLRKHVQNSFNQIIVFLDPIQLIKLYEMMEKRNSGNCKRLLCLTAEFFILLTFVLWLATRSKPVLVELNTARIPGKVTISAELLSIPEKLSHIWSSTRDNSLRKPSFPFKTIYRYGLQFDIKNNKAHVFLCILLAGDVATNPGPTRRNNHQPNGSQSFFARCLVINARSLISSHRLNGSMTMGSNGLDPDSARSASCPRDIAELFNDYFSSIVSGSDKTTQTDNPSSPTDSNLSELILSPDDVLAALLSLDTNKATGPDEIPPRILKECAHQIAPSLCLLFNQSLRHGSLPEEWKLANIIPIHKKGDISNVENYRPISLLCVTSKVLERCVLRNLRDYLMSLINSAQHGFIPGRSCTTQLVEVLHYIGSILDSGKQTDIIFMDMSKAFDKVSHTALINKLQQYNIGGSLLQWFTSYLHDRQQRVTTLGATSSKKPVCSGVPQGSILGPILFLLYVNDLPDAVTNSTVACFADDTKIFRRN</sequence>
<dbReference type="GO" id="GO:0008270">
    <property type="term" value="F:zinc ion binding"/>
    <property type="evidence" value="ECO:0007669"/>
    <property type="project" value="UniProtKB-KW"/>
</dbReference>
<evidence type="ECO:0000313" key="5">
    <source>
        <dbReference type="Proteomes" id="UP001152795"/>
    </source>
</evidence>
<dbReference type="AlphaFoldDB" id="A0A6S7J9C4"/>
<dbReference type="GO" id="GO:0003677">
    <property type="term" value="F:DNA binding"/>
    <property type="evidence" value="ECO:0007669"/>
    <property type="project" value="InterPro"/>
</dbReference>
<dbReference type="PROSITE" id="PS50878">
    <property type="entry name" value="RT_POL"/>
    <property type="match status" value="1"/>
</dbReference>
<comment type="caution">
    <text evidence="4">The sequence shown here is derived from an EMBL/GenBank/DDBJ whole genome shotgun (WGS) entry which is preliminary data.</text>
</comment>
<keyword evidence="4" id="KW-0548">Nucleotidyltransferase</keyword>
<accession>A0A6S7J9C4</accession>
<keyword evidence="2" id="KW-0863">Zinc-finger</keyword>
<dbReference type="Proteomes" id="UP001152795">
    <property type="component" value="Unassembled WGS sequence"/>
</dbReference>
<keyword evidence="4" id="KW-0808">Transferase</keyword>
<dbReference type="InterPro" id="IPR003656">
    <property type="entry name" value="Znf_BED"/>
</dbReference>
<dbReference type="GO" id="GO:0003964">
    <property type="term" value="F:RNA-directed DNA polymerase activity"/>
    <property type="evidence" value="ECO:0007669"/>
    <property type="project" value="UniProtKB-KW"/>
</dbReference>
<evidence type="ECO:0000313" key="4">
    <source>
        <dbReference type="EMBL" id="CAB4026701.1"/>
    </source>
</evidence>
<gene>
    <name evidence="4" type="ORF">PACLA_8A022642</name>
</gene>
<evidence type="ECO:0000256" key="3">
    <source>
        <dbReference type="ARBA" id="ARBA00022833"/>
    </source>
</evidence>
<protein>
    <submittedName>
        <fullName evidence="4">RNA-directed DNA polymerase from mobile element jockey</fullName>
    </submittedName>
</protein>